<keyword evidence="2" id="KW-1133">Transmembrane helix</keyword>
<reference evidence="3 4" key="1">
    <citation type="journal article" date="2014" name="Genome Announc.">
        <title>Draft Genome Sequence of the Iron-Oxidizing, Acidophilic, and Halotolerant 'Thiobacillus prosperus' Type Strain DSM 5130.</title>
        <authorList>
            <person name="Ossandon F.J."/>
            <person name="Cardenas J.P."/>
            <person name="Corbett M."/>
            <person name="Quatrini R."/>
            <person name="Holmes D.S."/>
            <person name="Watkin E."/>
        </authorList>
    </citation>
    <scope>NUCLEOTIDE SEQUENCE [LARGE SCALE GENOMIC DNA]</scope>
    <source>
        <strain evidence="3 4">DSM 5130</strain>
    </source>
</reference>
<protein>
    <submittedName>
        <fullName evidence="3">Uncharacterized protein</fullName>
    </submittedName>
</protein>
<feature type="transmembrane region" description="Helical" evidence="2">
    <location>
        <begin position="81"/>
        <end position="103"/>
    </location>
</feature>
<dbReference type="RefSeq" id="WP_052064061.1">
    <property type="nucleotide sequence ID" value="NZ_JQSG02000001.1"/>
</dbReference>
<accession>A0A1A6C7H4</accession>
<feature type="transmembrane region" description="Helical" evidence="2">
    <location>
        <begin position="167"/>
        <end position="188"/>
    </location>
</feature>
<comment type="caution">
    <text evidence="3">The sequence shown here is derived from an EMBL/GenBank/DDBJ whole genome shotgun (WGS) entry which is preliminary data.</text>
</comment>
<organism evidence="3 4">
    <name type="scientific">Acidihalobacter prosperus</name>
    <dbReference type="NCBI Taxonomy" id="160660"/>
    <lineage>
        <taxon>Bacteria</taxon>
        <taxon>Pseudomonadati</taxon>
        <taxon>Pseudomonadota</taxon>
        <taxon>Gammaproteobacteria</taxon>
        <taxon>Chromatiales</taxon>
        <taxon>Ectothiorhodospiraceae</taxon>
        <taxon>Acidihalobacter</taxon>
    </lineage>
</organism>
<keyword evidence="2" id="KW-0472">Membrane</keyword>
<sequence>MELSSLTQCLAAFMFGSVVGFLVQRSRFCNTAALRDAMLFKSYRNTKALLVCMMILTIGFTAFISVGGGHPMHFEVGLNQVIGLFLFGIGMVLAGACTVSTWVKSGEGNVGAIWALLFTFVGMFLFSLFWSATWWPPAPATMSGSVNLSSLQLGFANAQTLQLQTGIPAIFFGLLQSLVLGGIYYAIVRKERAMAAARETAARNAPAIAAVNAVEQASPSETTGDADDDALAAAGKG</sequence>
<dbReference type="OrthoDB" id="9794165at2"/>
<dbReference type="AlphaFoldDB" id="A0A1A6C7H4"/>
<feature type="transmembrane region" description="Helical" evidence="2">
    <location>
        <begin position="110"/>
        <end position="132"/>
    </location>
</feature>
<keyword evidence="2" id="KW-0812">Transmembrane</keyword>
<evidence type="ECO:0000256" key="1">
    <source>
        <dbReference type="SAM" id="MobiDB-lite"/>
    </source>
</evidence>
<feature type="region of interest" description="Disordered" evidence="1">
    <location>
        <begin position="216"/>
        <end position="237"/>
    </location>
</feature>
<feature type="transmembrane region" description="Helical" evidence="2">
    <location>
        <begin position="48"/>
        <end position="69"/>
    </location>
</feature>
<proteinExistence type="predicted"/>
<dbReference type="Proteomes" id="UP000029273">
    <property type="component" value="Unassembled WGS sequence"/>
</dbReference>
<keyword evidence="4" id="KW-1185">Reference proteome</keyword>
<dbReference type="EMBL" id="JQSG02000001">
    <property type="protein sequence ID" value="OBS10499.1"/>
    <property type="molecule type" value="Genomic_DNA"/>
</dbReference>
<dbReference type="Pfam" id="PF04143">
    <property type="entry name" value="Sulf_transp"/>
    <property type="match status" value="1"/>
</dbReference>
<evidence type="ECO:0000313" key="3">
    <source>
        <dbReference type="EMBL" id="OBS10499.1"/>
    </source>
</evidence>
<name>A0A1A6C7H4_9GAMM</name>
<evidence type="ECO:0000313" key="4">
    <source>
        <dbReference type="Proteomes" id="UP000029273"/>
    </source>
</evidence>
<dbReference type="InterPro" id="IPR007272">
    <property type="entry name" value="Sulf_transp_TsuA/YedE"/>
</dbReference>
<gene>
    <name evidence="3" type="ORF">Thpro_020215</name>
</gene>
<feature type="transmembrane region" description="Helical" evidence="2">
    <location>
        <begin position="6"/>
        <end position="23"/>
    </location>
</feature>
<evidence type="ECO:0000256" key="2">
    <source>
        <dbReference type="SAM" id="Phobius"/>
    </source>
</evidence>